<name>A0A381T3H2_9ZZZZ</name>
<gene>
    <name evidence="4" type="ORF">METZ01_LOCUS63620</name>
</gene>
<dbReference type="GO" id="GO:0004553">
    <property type="term" value="F:hydrolase activity, hydrolyzing O-glycosyl compounds"/>
    <property type="evidence" value="ECO:0007669"/>
    <property type="project" value="InterPro"/>
</dbReference>
<comment type="similarity">
    <text evidence="1">Belongs to the glycosyl hydrolase 13 family.</text>
</comment>
<protein>
    <recommendedName>
        <fullName evidence="3">Glycosyl hydrolase family 13 catalytic domain-containing protein</fullName>
    </recommendedName>
</protein>
<evidence type="ECO:0000256" key="2">
    <source>
        <dbReference type="SAM" id="Phobius"/>
    </source>
</evidence>
<dbReference type="Gene3D" id="2.60.40.10">
    <property type="entry name" value="Immunoglobulins"/>
    <property type="match status" value="1"/>
</dbReference>
<dbReference type="InterPro" id="IPR044505">
    <property type="entry name" value="GlgX_Isoamylase_N_E_set"/>
</dbReference>
<reference evidence="4" key="1">
    <citation type="submission" date="2018-05" db="EMBL/GenBank/DDBJ databases">
        <authorList>
            <person name="Lanie J.A."/>
            <person name="Ng W.-L."/>
            <person name="Kazmierczak K.M."/>
            <person name="Andrzejewski T.M."/>
            <person name="Davidsen T.M."/>
            <person name="Wayne K.J."/>
            <person name="Tettelin H."/>
            <person name="Glass J.I."/>
            <person name="Rusch D."/>
            <person name="Podicherti R."/>
            <person name="Tsui H.-C.T."/>
            <person name="Winkler M.E."/>
        </authorList>
    </citation>
    <scope>NUCLEOTIDE SEQUENCE</scope>
</reference>
<dbReference type="InterPro" id="IPR017853">
    <property type="entry name" value="GH"/>
</dbReference>
<feature type="domain" description="Glycosyl hydrolase family 13 catalytic" evidence="3">
    <location>
        <begin position="152"/>
        <end position="572"/>
    </location>
</feature>
<dbReference type="SUPFAM" id="SSF51445">
    <property type="entry name" value="(Trans)glycosidases"/>
    <property type="match status" value="1"/>
</dbReference>
<dbReference type="InterPro" id="IPR004193">
    <property type="entry name" value="Glyco_hydro_13_N"/>
</dbReference>
<feature type="non-terminal residue" evidence="4">
    <location>
        <position position="590"/>
    </location>
</feature>
<evidence type="ECO:0000313" key="4">
    <source>
        <dbReference type="EMBL" id="SVA10766.1"/>
    </source>
</evidence>
<dbReference type="EMBL" id="UINC01003972">
    <property type="protein sequence ID" value="SVA10766.1"/>
    <property type="molecule type" value="Genomic_DNA"/>
</dbReference>
<dbReference type="PROSITE" id="PS51257">
    <property type="entry name" value="PROKAR_LIPOPROTEIN"/>
    <property type="match status" value="1"/>
</dbReference>
<dbReference type="SUPFAM" id="SSF81296">
    <property type="entry name" value="E set domains"/>
    <property type="match status" value="1"/>
</dbReference>
<organism evidence="4">
    <name type="scientific">marine metagenome</name>
    <dbReference type="NCBI Taxonomy" id="408172"/>
    <lineage>
        <taxon>unclassified sequences</taxon>
        <taxon>metagenomes</taxon>
        <taxon>ecological metagenomes</taxon>
    </lineage>
</organism>
<dbReference type="InterPro" id="IPR006047">
    <property type="entry name" value="GH13_cat_dom"/>
</dbReference>
<dbReference type="InterPro" id="IPR013783">
    <property type="entry name" value="Ig-like_fold"/>
</dbReference>
<keyword evidence="2" id="KW-0812">Transmembrane</keyword>
<sequence>MNNLIKIFYTISLIIMISSCMQPITKLGLSYGAFLRPGGIEFKIYAPNSDKVKLVIFEKVDDESGNEYPMEKLENGDWTYFLKNAPLGTMYGYRLTGPWNDENVIVADPYSKATVTQNNWRHVAKSLVIDASFDWEGDTWTNIHPRDLIIYETHVRDMTVHKSSNATAKGSYLGFIEKDQNGGIEHLKSLGVNAVQFLPLWDFANFEIPYKQDADGMYNDWNPYERNHWGYMPTFFMAPESYYATDGTDEPLAWNGTDGRAISEMKSMVKSLHKEGMAVILDVVVNHISNYDWHPLKYIDKTVYFKLDKQGDFLSQCCGNLLASDHQPVRDYIIESLKYWMTDYHIDGFRFDQAHLLSAETARFIIDELKKINPNVIIYGEAWNDREAEFSKMGWGSFNAKFRDVLRGDLHKYSDKGFLFGNFRDSESLKNLQSLILGTPNIYQSSAHAVNFLEVHDDYCFNDYLRLSSSRNSKDDIIDDPMRHIELDDDLLRKNKLGAFILLTSQGIPIIHQGQDWAHSQIIAETDANDPNVGKMDRNPYNKDNETNWVNWLEKEQNKELADYYSGLIDLRRTHTEFRHATKKDFKFQG</sequence>
<dbReference type="SMART" id="SM00642">
    <property type="entry name" value="Aamy"/>
    <property type="match status" value="1"/>
</dbReference>
<dbReference type="AlphaFoldDB" id="A0A381T3H2"/>
<feature type="transmembrane region" description="Helical" evidence="2">
    <location>
        <begin position="7"/>
        <end position="25"/>
    </location>
</feature>
<dbReference type="GO" id="GO:0005975">
    <property type="term" value="P:carbohydrate metabolic process"/>
    <property type="evidence" value="ECO:0007669"/>
    <property type="project" value="InterPro"/>
</dbReference>
<dbReference type="Pfam" id="PF02922">
    <property type="entry name" value="CBM_48"/>
    <property type="match status" value="1"/>
</dbReference>
<accession>A0A381T3H2</accession>
<dbReference type="Gene3D" id="3.20.20.80">
    <property type="entry name" value="Glycosidases"/>
    <property type="match status" value="1"/>
</dbReference>
<keyword evidence="2" id="KW-1133">Transmembrane helix</keyword>
<evidence type="ECO:0000256" key="1">
    <source>
        <dbReference type="ARBA" id="ARBA00008061"/>
    </source>
</evidence>
<keyword evidence="2" id="KW-0472">Membrane</keyword>
<evidence type="ECO:0000259" key="3">
    <source>
        <dbReference type="SMART" id="SM00642"/>
    </source>
</evidence>
<dbReference type="PANTHER" id="PTHR43002">
    <property type="entry name" value="GLYCOGEN DEBRANCHING ENZYME"/>
    <property type="match status" value="1"/>
</dbReference>
<proteinExistence type="inferred from homology"/>
<dbReference type="CDD" id="cd02856">
    <property type="entry name" value="E_set_GDE_Isoamylase_N"/>
    <property type="match status" value="1"/>
</dbReference>
<dbReference type="InterPro" id="IPR014756">
    <property type="entry name" value="Ig_E-set"/>
</dbReference>